<protein>
    <recommendedName>
        <fullName evidence="6">LETM1-like protein</fullName>
    </recommendedName>
</protein>
<dbReference type="PANTHER" id="PTHR14009">
    <property type="entry name" value="LEUCINE ZIPPER-EF-HAND CONTAINING TRANSMEMBRANE PROTEIN"/>
    <property type="match status" value="1"/>
</dbReference>
<dbReference type="EMBL" id="WJXA01000001">
    <property type="protein sequence ID" value="KAF7154435.1"/>
    <property type="molecule type" value="Genomic_DNA"/>
</dbReference>
<feature type="compositionally biased region" description="Polar residues" evidence="2">
    <location>
        <begin position="1015"/>
        <end position="1028"/>
    </location>
</feature>
<organism evidence="4 5">
    <name type="scientific">Rhododendron simsii</name>
    <name type="common">Sims's rhododendron</name>
    <dbReference type="NCBI Taxonomy" id="118357"/>
    <lineage>
        <taxon>Eukaryota</taxon>
        <taxon>Viridiplantae</taxon>
        <taxon>Streptophyta</taxon>
        <taxon>Embryophyta</taxon>
        <taxon>Tracheophyta</taxon>
        <taxon>Spermatophyta</taxon>
        <taxon>Magnoliopsida</taxon>
        <taxon>eudicotyledons</taxon>
        <taxon>Gunneridae</taxon>
        <taxon>Pentapetalae</taxon>
        <taxon>asterids</taxon>
        <taxon>Ericales</taxon>
        <taxon>Ericaceae</taxon>
        <taxon>Ericoideae</taxon>
        <taxon>Rhodoreae</taxon>
        <taxon>Rhododendron</taxon>
    </lineage>
</organism>
<feature type="transmembrane region" description="Helical" evidence="3">
    <location>
        <begin position="141"/>
        <end position="160"/>
    </location>
</feature>
<keyword evidence="3" id="KW-0472">Membrane</keyword>
<evidence type="ECO:0008006" key="6">
    <source>
        <dbReference type="Google" id="ProtNLM"/>
    </source>
</evidence>
<feature type="transmembrane region" description="Helical" evidence="3">
    <location>
        <begin position="104"/>
        <end position="129"/>
    </location>
</feature>
<sequence length="1292" mass="144411">MALVTNLSYLIWCSHLHPKNNNNHPLGVSRQTPGHDLQLNHRPLFTSSSANASFPPPPRRTWPSPPSTSLTCSAANRPSSPSSEISSSAKIRSEVLSPFRTVRMFFYLAFIASGSLGGLIASSQLIGALANSSRAAQVPDILMGLGIDVGAVSVFAFLYYRENSAKNIQLARLSREENLSNLKLRVSEKKVISVNDLRGIARLVILAGPASFISECFMRSEPYTEGLLERGVLVVPFPTDGNLPSFEFNESEEMEEMTSRRKRLWQLVPIYTTEWSSWLDEQKKLANVSPESPVYLSLRIDGRVRGSGVGYPPWNAFIAQLPPVKGIWSGLLDGMDGRVLSSNGLLSREPTRTCFSNKKVVDLDCLLFNWGHSKKRCRIKLSSSVHGNLNLSCRLLDFRKTRSTSYKSRGGHFLPFATAEDGVTVNGSPQTSRSRGVDETRAKLDQSLPINDYSDGLVQLLHDAARVFELAIKEQISLLRISWFSTAWLGVDRNAWVKALSYQASVYALLQAASEISSRGDERDRDINVFVQRSLLRQSGPLESVIREKLSTKQPEASEWFWSEQVPTVVASFVNYFESDIRFIAATSMSGNGSCVGPGNAKDITLIMLALSCIAAITKLGPTKVSCSQFFSMIPDITGRLMDMLVDFIPIRQTYRSVKDIGLHREFLVHFGPRAAACRVGNDGGMEEVLFWVNLVQKQLQRAIDRERIWSRLTTCESIEVLERDLAIFGFFIALGRSTKSFLSANGFEVVNEPIEGFVRYLIGGSVLYYPQLSSISSYQLYVEVVCEEMEWLPFYPGITSTSKRSHGHKSTYEGPPNAEAIPQLLDVCSYWIQSFIKYSKWLENPSNVKAARFLSKGHNKLMECMEELKVRRNEISEGSVEQSVDRIGSGTYSLTGKEPDSSFDKVAVRLLYVFCTYRPLQFEWCLVNGHFSPGRGFCNLLIFRAMESVEEALLRLEELLQELHVSSSISGKEHLKAACTDLERIRRLKKEAEFLEASFRAKADSLQQGDDDTSPPSISEQQQGENGKSSRDVSKRKPRGLWNFLLHIPNRRSDPGSLTADGNDDELFRKSALSMGVEDLQSNEIQRFELLRNELIELEKRVQRSADQAENEEEEVKWKDGSSNYSYEGAQLAPVQKKGNIIEKSFDKLKETSTDVWQGTQLLAIDVAAALGLLRRVLMGDELTDKEKKVLRRTLTDLASVVPIGFLMLLPVTAVGHAAMLAAIQRYVPSLIPSTYGPERLYLLRQLEKLKELETTEEGTSGCSFVEHELECMARDGLMGVTINSLTVSDV</sequence>
<comment type="caution">
    <text evidence="4">The sequence shown here is derived from an EMBL/GenBank/DDBJ whole genome shotgun (WGS) entry which is preliminary data.</text>
</comment>
<feature type="coiled-coil region" evidence="1">
    <location>
        <begin position="1082"/>
        <end position="1116"/>
    </location>
</feature>
<evidence type="ECO:0000256" key="3">
    <source>
        <dbReference type="SAM" id="Phobius"/>
    </source>
</evidence>
<name>A0A834LWE2_RHOSS</name>
<dbReference type="InterPro" id="IPR044202">
    <property type="entry name" value="LETM1/MDM38-like"/>
</dbReference>
<accession>A0A834LWE2</accession>
<dbReference type="Pfam" id="PF11998">
    <property type="entry name" value="DUF3493"/>
    <property type="match status" value="1"/>
</dbReference>
<keyword evidence="3" id="KW-1133">Transmembrane helix</keyword>
<dbReference type="GO" id="GO:0005743">
    <property type="term" value="C:mitochondrial inner membrane"/>
    <property type="evidence" value="ECO:0007669"/>
    <property type="project" value="InterPro"/>
</dbReference>
<dbReference type="GO" id="GO:0030003">
    <property type="term" value="P:intracellular monoatomic cation homeostasis"/>
    <property type="evidence" value="ECO:0007669"/>
    <property type="project" value="TreeGrafter"/>
</dbReference>
<reference evidence="4" key="1">
    <citation type="submission" date="2019-11" db="EMBL/GenBank/DDBJ databases">
        <authorList>
            <person name="Liu Y."/>
            <person name="Hou J."/>
            <person name="Li T.-Q."/>
            <person name="Guan C.-H."/>
            <person name="Wu X."/>
            <person name="Wu H.-Z."/>
            <person name="Ling F."/>
            <person name="Zhang R."/>
            <person name="Shi X.-G."/>
            <person name="Ren J.-P."/>
            <person name="Chen E.-F."/>
            <person name="Sun J.-M."/>
        </authorList>
    </citation>
    <scope>NUCLEOTIDE SEQUENCE</scope>
    <source>
        <strain evidence="4">Adult_tree_wgs_1</strain>
        <tissue evidence="4">Leaves</tissue>
    </source>
</reference>
<dbReference type="Proteomes" id="UP000626092">
    <property type="component" value="Unassembled WGS sequence"/>
</dbReference>
<dbReference type="OrthoDB" id="275278at2759"/>
<proteinExistence type="predicted"/>
<feature type="compositionally biased region" description="Pro residues" evidence="2">
    <location>
        <begin position="54"/>
        <end position="66"/>
    </location>
</feature>
<evidence type="ECO:0000313" key="4">
    <source>
        <dbReference type="EMBL" id="KAF7154435.1"/>
    </source>
</evidence>
<dbReference type="InterPro" id="IPR021883">
    <property type="entry name" value="LPA1-like"/>
</dbReference>
<evidence type="ECO:0000256" key="1">
    <source>
        <dbReference type="SAM" id="Coils"/>
    </source>
</evidence>
<keyword evidence="3" id="KW-0812">Transmembrane</keyword>
<keyword evidence="5" id="KW-1185">Reference proteome</keyword>
<feature type="compositionally biased region" description="Low complexity" evidence="2">
    <location>
        <begin position="77"/>
        <end position="87"/>
    </location>
</feature>
<evidence type="ECO:0000313" key="5">
    <source>
        <dbReference type="Proteomes" id="UP000626092"/>
    </source>
</evidence>
<keyword evidence="1" id="KW-0175">Coiled coil</keyword>
<dbReference type="PANTHER" id="PTHR14009:SF9">
    <property type="entry name" value="LETM1-LIKE PROTEIN"/>
    <property type="match status" value="1"/>
</dbReference>
<feature type="region of interest" description="Disordered" evidence="2">
    <location>
        <begin position="48"/>
        <end position="87"/>
    </location>
</feature>
<evidence type="ECO:0000256" key="2">
    <source>
        <dbReference type="SAM" id="MobiDB-lite"/>
    </source>
</evidence>
<feature type="region of interest" description="Disordered" evidence="2">
    <location>
        <begin position="1005"/>
        <end position="1036"/>
    </location>
</feature>
<gene>
    <name evidence="4" type="ORF">RHSIM_Rhsim01G0258700</name>
</gene>